<dbReference type="Gramene" id="fgenesh1_pm.C_scaffold_3001345">
    <property type="protein sequence ID" value="fgenesh1_pm.C_scaffold_3001345"/>
    <property type="gene ID" value="fgenesh1_pm.C_scaffold_3001345"/>
</dbReference>
<dbReference type="Pfam" id="PF03398">
    <property type="entry name" value="Ist1"/>
    <property type="match status" value="1"/>
</dbReference>
<evidence type="ECO:0000313" key="2">
    <source>
        <dbReference type="EMBL" id="EFH59204.1"/>
    </source>
</evidence>
<dbReference type="HOGENOM" id="CLU_094734_0_0_1"/>
<dbReference type="Proteomes" id="UP000008694">
    <property type="component" value="Unassembled WGS sequence"/>
</dbReference>
<dbReference type="InterPro" id="IPR005061">
    <property type="entry name" value="Ist1"/>
</dbReference>
<dbReference type="GO" id="GO:0015031">
    <property type="term" value="P:protein transport"/>
    <property type="evidence" value="ECO:0007669"/>
    <property type="project" value="InterPro"/>
</dbReference>
<gene>
    <name evidence="2" type="ORF">ARALYDRAFT_318329</name>
</gene>
<dbReference type="InterPro" id="IPR042277">
    <property type="entry name" value="IST1-like"/>
</dbReference>
<dbReference type="eggNOG" id="KOG2027">
    <property type="taxonomic scope" value="Eukaryota"/>
</dbReference>
<comment type="similarity">
    <text evidence="1">Belongs to the IST1 family.</text>
</comment>
<dbReference type="STRING" id="81972.D7L4U1"/>
<protein>
    <submittedName>
        <fullName evidence="2">Uncharacterized protein</fullName>
    </submittedName>
</protein>
<proteinExistence type="inferred from homology"/>
<dbReference type="EMBL" id="GL348715">
    <property type="protein sequence ID" value="EFH59204.1"/>
    <property type="molecule type" value="Genomic_DNA"/>
</dbReference>
<evidence type="ECO:0000256" key="1">
    <source>
        <dbReference type="ARBA" id="ARBA00005536"/>
    </source>
</evidence>
<accession>D7L4U1</accession>
<dbReference type="AlphaFoldDB" id="D7L4U1"/>
<reference evidence="3" key="1">
    <citation type="journal article" date="2011" name="Nat. Genet.">
        <title>The Arabidopsis lyrata genome sequence and the basis of rapid genome size change.</title>
        <authorList>
            <person name="Hu T.T."/>
            <person name="Pattyn P."/>
            <person name="Bakker E.G."/>
            <person name="Cao J."/>
            <person name="Cheng J.-F."/>
            <person name="Clark R.M."/>
            <person name="Fahlgren N."/>
            <person name="Fawcett J.A."/>
            <person name="Grimwood J."/>
            <person name="Gundlach H."/>
            <person name="Haberer G."/>
            <person name="Hollister J.D."/>
            <person name="Ossowski S."/>
            <person name="Ottilar R.P."/>
            <person name="Salamov A.A."/>
            <person name="Schneeberger K."/>
            <person name="Spannagl M."/>
            <person name="Wang X."/>
            <person name="Yang L."/>
            <person name="Nasrallah M.E."/>
            <person name="Bergelson J."/>
            <person name="Carrington J.C."/>
            <person name="Gaut B.S."/>
            <person name="Schmutz J."/>
            <person name="Mayer K.F.X."/>
            <person name="Van de Peer Y."/>
            <person name="Grigoriev I.V."/>
            <person name="Nordborg M."/>
            <person name="Weigel D."/>
            <person name="Guo Y.-L."/>
        </authorList>
    </citation>
    <scope>NUCLEOTIDE SEQUENCE [LARGE SCALE GENOMIC DNA]</scope>
    <source>
        <strain evidence="3">cv. MN47</strain>
    </source>
</reference>
<sequence length="271" mass="31138">MCAKKTKSKFGCFSNVFGDRSRSSRWRKASKCKLHIQNLLCSIKLHRSRRECMVRQSRSDITQLLSNGRFSEALPKVSEINLNQLAKQFYEDERRLSAYDQVELFCTSILQNISSLKHESDVNLLLEETKEAMAGMIFAASRIGELEDLQHIRSLFVQRFGLQFDKDCVNLRQGNVVGSEIVKILDTSVRKDEITHIVMELSQKYQTNIATSADSISKDSASSDDLGISDPDVMKVEKMKRVRRKEVVKENSKFMHPNLGEFQGRDRSFMR</sequence>
<keyword evidence="3" id="KW-1185">Reference proteome</keyword>
<dbReference type="PANTHER" id="PTHR12161">
    <property type="entry name" value="IST1 FAMILY MEMBER"/>
    <property type="match status" value="1"/>
</dbReference>
<name>D7L4U1_ARALL</name>
<dbReference type="PANTHER" id="PTHR12161:SF58">
    <property type="entry name" value="REGULATOR OF VPS4 ACTIVITY IN THE MVB PATHWAY PROTEIN"/>
    <property type="match status" value="1"/>
</dbReference>
<organism evidence="3">
    <name type="scientific">Arabidopsis lyrata subsp. lyrata</name>
    <name type="common">Lyre-leaved rock-cress</name>
    <dbReference type="NCBI Taxonomy" id="81972"/>
    <lineage>
        <taxon>Eukaryota</taxon>
        <taxon>Viridiplantae</taxon>
        <taxon>Streptophyta</taxon>
        <taxon>Embryophyta</taxon>
        <taxon>Tracheophyta</taxon>
        <taxon>Spermatophyta</taxon>
        <taxon>Magnoliopsida</taxon>
        <taxon>eudicotyledons</taxon>
        <taxon>Gunneridae</taxon>
        <taxon>Pentapetalae</taxon>
        <taxon>rosids</taxon>
        <taxon>malvids</taxon>
        <taxon>Brassicales</taxon>
        <taxon>Brassicaceae</taxon>
        <taxon>Camelineae</taxon>
        <taxon>Arabidopsis</taxon>
    </lineage>
</organism>
<dbReference type="Gene3D" id="1.20.1260.60">
    <property type="entry name" value="Vacuolar protein sorting-associated protein Ist1"/>
    <property type="match status" value="1"/>
</dbReference>
<evidence type="ECO:0000313" key="3">
    <source>
        <dbReference type="Proteomes" id="UP000008694"/>
    </source>
</evidence>